<dbReference type="InParanoid" id="A0A1Q3CWL4"/>
<dbReference type="GO" id="GO:0000287">
    <property type="term" value="F:magnesium ion binding"/>
    <property type="evidence" value="ECO:0007669"/>
    <property type="project" value="InterPro"/>
</dbReference>
<evidence type="ECO:0000313" key="6">
    <source>
        <dbReference type="Proteomes" id="UP000187406"/>
    </source>
</evidence>
<dbReference type="Proteomes" id="UP000187406">
    <property type="component" value="Unassembled WGS sequence"/>
</dbReference>
<sequence>WNSSALDQLPEYMKFLCGIISNLFDEWERESTKEGRAYSVYYTRETMKELARAYIWFNRGYMPPVDEYLSNALMSSAHLVMIATCFIGMGEIARIKEYKWLMQPKLLRATEALAGFINDQTSQMGNLNPNPKLFIITCIGPNLTKLHKSPVNRIQDTNPTSAWKDTIVECMKPTSVSTHLIMRLLNYTHVNNLVYKHDDGYSTSKKSLNVHISSLFIDRIPI</sequence>
<evidence type="ECO:0000313" key="5">
    <source>
        <dbReference type="EMBL" id="GAV84565.1"/>
    </source>
</evidence>
<dbReference type="PANTHER" id="PTHR31225">
    <property type="entry name" value="OS04G0344100 PROTEIN-RELATED"/>
    <property type="match status" value="1"/>
</dbReference>
<evidence type="ECO:0000256" key="3">
    <source>
        <dbReference type="ARBA" id="ARBA00023239"/>
    </source>
</evidence>
<protein>
    <submittedName>
        <fullName evidence="5">Terpene_synth_C domain-containing protein</fullName>
    </submittedName>
</protein>
<dbReference type="GO" id="GO:0016114">
    <property type="term" value="P:terpenoid biosynthetic process"/>
    <property type="evidence" value="ECO:0007669"/>
    <property type="project" value="InterPro"/>
</dbReference>
<evidence type="ECO:0000256" key="2">
    <source>
        <dbReference type="ARBA" id="ARBA00022842"/>
    </source>
</evidence>
<keyword evidence="3" id="KW-0456">Lyase</keyword>
<keyword evidence="1" id="KW-0479">Metal-binding</keyword>
<feature type="non-terminal residue" evidence="5">
    <location>
        <position position="1"/>
    </location>
</feature>
<organism evidence="5 6">
    <name type="scientific">Cephalotus follicularis</name>
    <name type="common">Albany pitcher plant</name>
    <dbReference type="NCBI Taxonomy" id="3775"/>
    <lineage>
        <taxon>Eukaryota</taxon>
        <taxon>Viridiplantae</taxon>
        <taxon>Streptophyta</taxon>
        <taxon>Embryophyta</taxon>
        <taxon>Tracheophyta</taxon>
        <taxon>Spermatophyta</taxon>
        <taxon>Magnoliopsida</taxon>
        <taxon>eudicotyledons</taxon>
        <taxon>Gunneridae</taxon>
        <taxon>Pentapetalae</taxon>
        <taxon>rosids</taxon>
        <taxon>fabids</taxon>
        <taxon>Oxalidales</taxon>
        <taxon>Cephalotaceae</taxon>
        <taxon>Cephalotus</taxon>
    </lineage>
</organism>
<dbReference type="OrthoDB" id="1877784at2759"/>
<dbReference type="InterPro" id="IPR005630">
    <property type="entry name" value="Terpene_synthase_metal-bd"/>
</dbReference>
<accession>A0A1Q3CWL4</accession>
<evidence type="ECO:0000259" key="4">
    <source>
        <dbReference type="Pfam" id="PF03936"/>
    </source>
</evidence>
<dbReference type="PANTHER" id="PTHR31225:SF93">
    <property type="entry name" value="ALPHA-HUMULENE_(-)-(E)-BETA-CARYOPHYLLENE SYNTHASE"/>
    <property type="match status" value="1"/>
</dbReference>
<dbReference type="GO" id="GO:0010333">
    <property type="term" value="F:terpene synthase activity"/>
    <property type="evidence" value="ECO:0007669"/>
    <property type="project" value="InterPro"/>
</dbReference>
<dbReference type="SUPFAM" id="SSF48576">
    <property type="entry name" value="Terpenoid synthases"/>
    <property type="match status" value="1"/>
</dbReference>
<name>A0A1Q3CWL4_CEPFO</name>
<keyword evidence="2" id="KW-0460">Magnesium</keyword>
<dbReference type="Gene3D" id="1.10.600.10">
    <property type="entry name" value="Farnesyl Diphosphate Synthase"/>
    <property type="match status" value="1"/>
</dbReference>
<comment type="caution">
    <text evidence="5">The sequence shown here is derived from an EMBL/GenBank/DDBJ whole genome shotgun (WGS) entry which is preliminary data.</text>
</comment>
<gene>
    <name evidence="5" type="ORF">CFOL_v3_28009</name>
</gene>
<dbReference type="EMBL" id="BDDD01003262">
    <property type="protein sequence ID" value="GAV84565.1"/>
    <property type="molecule type" value="Genomic_DNA"/>
</dbReference>
<keyword evidence="6" id="KW-1185">Reference proteome</keyword>
<proteinExistence type="predicted"/>
<dbReference type="AlphaFoldDB" id="A0A1Q3CWL4"/>
<dbReference type="InterPro" id="IPR050148">
    <property type="entry name" value="Terpene_synthase-like"/>
</dbReference>
<dbReference type="Pfam" id="PF03936">
    <property type="entry name" value="Terpene_synth_C"/>
    <property type="match status" value="1"/>
</dbReference>
<evidence type="ECO:0000256" key="1">
    <source>
        <dbReference type="ARBA" id="ARBA00022723"/>
    </source>
</evidence>
<dbReference type="STRING" id="3775.A0A1Q3CWL4"/>
<feature type="domain" description="Terpene synthase metal-binding" evidence="4">
    <location>
        <begin position="1"/>
        <end position="122"/>
    </location>
</feature>
<dbReference type="InterPro" id="IPR008949">
    <property type="entry name" value="Isoprenoid_synthase_dom_sf"/>
</dbReference>
<reference evidence="6" key="1">
    <citation type="submission" date="2016-04" db="EMBL/GenBank/DDBJ databases">
        <title>Cephalotus genome sequencing.</title>
        <authorList>
            <person name="Fukushima K."/>
            <person name="Hasebe M."/>
            <person name="Fang X."/>
        </authorList>
    </citation>
    <scope>NUCLEOTIDE SEQUENCE [LARGE SCALE GENOMIC DNA]</scope>
    <source>
        <strain evidence="6">cv. St1</strain>
    </source>
</reference>